<dbReference type="InterPro" id="IPR010130">
    <property type="entry name" value="T1SS_OMP_TolC"/>
</dbReference>
<keyword evidence="7 13" id="KW-0472">Membrane</keyword>
<evidence type="ECO:0000256" key="3">
    <source>
        <dbReference type="ARBA" id="ARBA00022448"/>
    </source>
</evidence>
<dbReference type="AlphaFoldDB" id="D4GN48"/>
<dbReference type="KEGG" id="pam:PANA_3373"/>
<evidence type="ECO:0000313" key="15">
    <source>
        <dbReference type="Proteomes" id="UP000001702"/>
    </source>
</evidence>
<evidence type="ECO:0000256" key="10">
    <source>
        <dbReference type="ARBA" id="ARBA00069847"/>
    </source>
</evidence>
<dbReference type="PANTHER" id="PTHR30026:SF20">
    <property type="entry name" value="OUTER MEMBRANE PROTEIN TOLC"/>
    <property type="match status" value="1"/>
</dbReference>
<evidence type="ECO:0000256" key="4">
    <source>
        <dbReference type="ARBA" id="ARBA00022452"/>
    </source>
</evidence>
<dbReference type="NCBIfam" id="TIGR01844">
    <property type="entry name" value="type_I_sec_TolC"/>
    <property type="match status" value="1"/>
</dbReference>
<keyword evidence="8" id="KW-0998">Cell outer membrane</keyword>
<sequence>MKVTGDVLLSFIVWFLLQIGMTQIKHKPGHYLNSHYRVIYLKHANMARSATLSHSCPLLESAIIFGLPAALSLRFAATKGMQMKKLLPLFIGLSLGGFSVASQAENLLQVYQQARLSNPDLRSSAATRDAAFEKINEARSPLLPQLGLGADYSYANGYRDSSGIHSNTTSGTLQLTQTIFDMSKWRALTLQEKTAGIQDVTYQVAQQDLILNTATAYFNVLKAIDTLSYVEAQKMSIYRELDQTTQRFNVGLVAITDVQNARAQYDSVLANEVTARNNLDNSVESLRQITGMDYLALASLNIDRFKTTKPDDVNALLKQAESRNLNLLSARLNQDLAREQIRSAESGHLPTLDLTASTGLSNSKYGGSRAEQSANSTDSITGNSKVGLSFTLPLYSGGSVTSQVKQAQYNFVSASEQLEAAHRSAVQTVRSSYNNVNASASSIAAYKQAVVSAQSSLDAMEAGYQVGTRTIVDVLNATSTLYNAKQQLSDARYSYLINQLNISYALGTLNEQSLGILNSQLGKEISTSPETVQPQNVQQVLGEDHIASSSETATAPVRPSAHKSSRNPFAN</sequence>
<dbReference type="GO" id="GO:0046677">
    <property type="term" value="P:response to antibiotic"/>
    <property type="evidence" value="ECO:0007669"/>
    <property type="project" value="UniProtKB-KW"/>
</dbReference>
<evidence type="ECO:0000256" key="7">
    <source>
        <dbReference type="ARBA" id="ARBA00023136"/>
    </source>
</evidence>
<dbReference type="NCBIfam" id="NF007002">
    <property type="entry name" value="PRK09465.1"/>
    <property type="match status" value="1"/>
</dbReference>
<dbReference type="PANTHER" id="PTHR30026">
    <property type="entry name" value="OUTER MEMBRANE PROTEIN TOLC"/>
    <property type="match status" value="1"/>
</dbReference>
<keyword evidence="9" id="KW-0046">Antibiotic resistance</keyword>
<name>D4GN48_PANAM</name>
<feature type="region of interest" description="Disordered" evidence="12">
    <location>
        <begin position="527"/>
        <end position="571"/>
    </location>
</feature>
<feature type="compositionally biased region" description="Polar residues" evidence="12">
    <location>
        <begin position="527"/>
        <end position="539"/>
    </location>
</feature>
<comment type="similarity">
    <text evidence="2">Belongs to the outer membrane factor (OMF) (TC 1.B.17) family.</text>
</comment>
<dbReference type="GO" id="GO:0015288">
    <property type="term" value="F:porin activity"/>
    <property type="evidence" value="ECO:0007669"/>
    <property type="project" value="TreeGrafter"/>
</dbReference>
<evidence type="ECO:0000256" key="9">
    <source>
        <dbReference type="ARBA" id="ARBA00023251"/>
    </source>
</evidence>
<dbReference type="InterPro" id="IPR003423">
    <property type="entry name" value="OMP_efflux"/>
</dbReference>
<reference evidence="14 15" key="1">
    <citation type="journal article" date="2010" name="J. Bacteriol.">
        <title>Genome sequence of Pantoea ananatis LMG20103, the causative agent of Eucalyptus blight and dieback.</title>
        <authorList>
            <person name="De Maayer P."/>
            <person name="Chan W.Y."/>
            <person name="Venter S.N."/>
            <person name="Toth I.K."/>
            <person name="Birch P.R."/>
            <person name="Joubert F."/>
            <person name="Coutinho T.A."/>
        </authorList>
    </citation>
    <scope>NUCLEOTIDE SEQUENCE [LARGE SCALE GENOMIC DNA]</scope>
    <source>
        <strain evidence="14 15">LMG 20103</strain>
    </source>
</reference>
<keyword evidence="13" id="KW-1133">Transmembrane helix</keyword>
<dbReference type="STRING" id="706191.PANA_3373"/>
<protein>
    <recommendedName>
        <fullName evidence="10">Outer membrane protein TolC</fullName>
    </recommendedName>
    <alternativeName>
        <fullName evidence="11">Multidrug efflux pump subunit TolC</fullName>
    </alternativeName>
</protein>
<evidence type="ECO:0000256" key="12">
    <source>
        <dbReference type="SAM" id="MobiDB-lite"/>
    </source>
</evidence>
<dbReference type="Proteomes" id="UP000001702">
    <property type="component" value="Chromosome"/>
</dbReference>
<dbReference type="eggNOG" id="COG1538">
    <property type="taxonomic scope" value="Bacteria"/>
</dbReference>
<dbReference type="HOGENOM" id="CLU_012817_0_2_6"/>
<keyword evidence="4" id="KW-1134">Transmembrane beta strand</keyword>
<dbReference type="GO" id="GO:0015562">
    <property type="term" value="F:efflux transmembrane transporter activity"/>
    <property type="evidence" value="ECO:0007669"/>
    <property type="project" value="InterPro"/>
</dbReference>
<evidence type="ECO:0000313" key="14">
    <source>
        <dbReference type="EMBL" id="ADD78540.1"/>
    </source>
</evidence>
<dbReference type="EMBL" id="CP001875">
    <property type="protein sequence ID" value="ADD78540.1"/>
    <property type="molecule type" value="Genomic_DNA"/>
</dbReference>
<dbReference type="InterPro" id="IPR051906">
    <property type="entry name" value="TolC-like"/>
</dbReference>
<evidence type="ECO:0000256" key="11">
    <source>
        <dbReference type="ARBA" id="ARBA00081111"/>
    </source>
</evidence>
<comment type="subcellular location">
    <subcellularLocation>
        <location evidence="1">Cell outer membrane</location>
        <topology evidence="1">Multi-pass membrane protein</topology>
    </subcellularLocation>
</comment>
<keyword evidence="6" id="KW-0732">Signal</keyword>
<dbReference type="SUPFAM" id="SSF56954">
    <property type="entry name" value="Outer membrane efflux proteins (OEP)"/>
    <property type="match status" value="1"/>
</dbReference>
<dbReference type="FunFam" id="1.20.1600.10:FF:000001">
    <property type="entry name" value="TolC outer membrane channel"/>
    <property type="match status" value="1"/>
</dbReference>
<dbReference type="Gene3D" id="1.20.1600.10">
    <property type="entry name" value="Outer membrane efflux proteins (OEP)"/>
    <property type="match status" value="1"/>
</dbReference>
<keyword evidence="5 13" id="KW-0812">Transmembrane</keyword>
<dbReference type="GO" id="GO:0009279">
    <property type="term" value="C:cell outer membrane"/>
    <property type="evidence" value="ECO:0007669"/>
    <property type="project" value="UniProtKB-SubCell"/>
</dbReference>
<feature type="transmembrane region" description="Helical" evidence="13">
    <location>
        <begin position="58"/>
        <end position="77"/>
    </location>
</feature>
<keyword evidence="3" id="KW-0813">Transport</keyword>
<keyword evidence="15" id="KW-1185">Reference proteome</keyword>
<organism evidence="14 15">
    <name type="scientific">Pantoea ananatis (strain LMG 20103)</name>
    <dbReference type="NCBI Taxonomy" id="706191"/>
    <lineage>
        <taxon>Bacteria</taxon>
        <taxon>Pseudomonadati</taxon>
        <taxon>Pseudomonadota</taxon>
        <taxon>Gammaproteobacteria</taxon>
        <taxon>Enterobacterales</taxon>
        <taxon>Erwiniaceae</taxon>
        <taxon>Pantoea</taxon>
    </lineage>
</organism>
<proteinExistence type="inferred from homology"/>
<dbReference type="GO" id="GO:1990281">
    <property type="term" value="C:efflux pump complex"/>
    <property type="evidence" value="ECO:0007669"/>
    <property type="project" value="TreeGrafter"/>
</dbReference>
<evidence type="ECO:0000256" key="6">
    <source>
        <dbReference type="ARBA" id="ARBA00022729"/>
    </source>
</evidence>
<evidence type="ECO:0000256" key="5">
    <source>
        <dbReference type="ARBA" id="ARBA00022692"/>
    </source>
</evidence>
<feature type="transmembrane region" description="Helical" evidence="13">
    <location>
        <begin position="86"/>
        <end position="104"/>
    </location>
</feature>
<dbReference type="Pfam" id="PF02321">
    <property type="entry name" value="OEP"/>
    <property type="match status" value="2"/>
</dbReference>
<dbReference type="InterPro" id="IPR058622">
    <property type="entry name" value="TolC"/>
</dbReference>
<evidence type="ECO:0000256" key="1">
    <source>
        <dbReference type="ARBA" id="ARBA00004571"/>
    </source>
</evidence>
<evidence type="ECO:0000256" key="2">
    <source>
        <dbReference type="ARBA" id="ARBA00007613"/>
    </source>
</evidence>
<gene>
    <name evidence="14" type="primary">tolC</name>
    <name evidence="14" type="ordered locus">PANA_3373</name>
</gene>
<evidence type="ECO:0000256" key="13">
    <source>
        <dbReference type="SAM" id="Phobius"/>
    </source>
</evidence>
<accession>D4GN48</accession>
<evidence type="ECO:0000256" key="8">
    <source>
        <dbReference type="ARBA" id="ARBA00023237"/>
    </source>
</evidence>